<proteinExistence type="predicted"/>
<dbReference type="Proteomes" id="UP001251528">
    <property type="component" value="Unassembled WGS sequence"/>
</dbReference>
<feature type="compositionally biased region" description="Pro residues" evidence="1">
    <location>
        <begin position="203"/>
        <end position="212"/>
    </location>
</feature>
<accession>A0AAJ0CB86</accession>
<dbReference type="AlphaFoldDB" id="A0AAJ0CB86"/>
<reference evidence="2" key="1">
    <citation type="submission" date="2023-06" db="EMBL/GenBank/DDBJ databases">
        <title>Conoideocrella luteorostrata (Hypocreales: Clavicipitaceae), a potential biocontrol fungus for elongate hemlock scale in United States Christmas tree production areas.</title>
        <authorList>
            <person name="Barrett H."/>
            <person name="Lovett B."/>
            <person name="Macias A.M."/>
            <person name="Stajich J.E."/>
            <person name="Kasson M.T."/>
        </authorList>
    </citation>
    <scope>NUCLEOTIDE SEQUENCE</scope>
    <source>
        <strain evidence="2">ARSEF 14590</strain>
    </source>
</reference>
<sequence length="250" mass="29347">MEKKEEQEEPMTPVRILVITATHLVPGDGYLGKTNFIRNVISQQHWNRASDFRRDRFTSYNAQFGFDNRTCYFLVDHGENPGGNDDDIPVLWYRWTGDSLVSLSEALPSKIRKRLKKIPFTLKDWLETVPREVSDAEYRRAIRSDLYACVRLSDDAFRFLETFEHASWLEKNVEERFWSDFKSQKAKWIEKMDQKARGMIGRVPPPDPVPLPPRRDKEEIPGPVPAQPRRDKEKTENCTGMWDCECYLCD</sequence>
<name>A0AAJ0CB86_9HYPO</name>
<protein>
    <submittedName>
        <fullName evidence="2">Uncharacterized protein</fullName>
    </submittedName>
</protein>
<dbReference type="EMBL" id="JASWJB010000528">
    <property type="protein sequence ID" value="KAK2589910.1"/>
    <property type="molecule type" value="Genomic_DNA"/>
</dbReference>
<feature type="region of interest" description="Disordered" evidence="1">
    <location>
        <begin position="197"/>
        <end position="234"/>
    </location>
</feature>
<organism evidence="2 3">
    <name type="scientific">Conoideocrella luteorostrata</name>
    <dbReference type="NCBI Taxonomy" id="1105319"/>
    <lineage>
        <taxon>Eukaryota</taxon>
        <taxon>Fungi</taxon>
        <taxon>Dikarya</taxon>
        <taxon>Ascomycota</taxon>
        <taxon>Pezizomycotina</taxon>
        <taxon>Sordariomycetes</taxon>
        <taxon>Hypocreomycetidae</taxon>
        <taxon>Hypocreales</taxon>
        <taxon>Clavicipitaceae</taxon>
        <taxon>Conoideocrella</taxon>
    </lineage>
</organism>
<evidence type="ECO:0000313" key="3">
    <source>
        <dbReference type="Proteomes" id="UP001251528"/>
    </source>
</evidence>
<keyword evidence="3" id="KW-1185">Reference proteome</keyword>
<evidence type="ECO:0000313" key="2">
    <source>
        <dbReference type="EMBL" id="KAK2589910.1"/>
    </source>
</evidence>
<gene>
    <name evidence="2" type="ORF">QQS21_012412</name>
</gene>
<evidence type="ECO:0000256" key="1">
    <source>
        <dbReference type="SAM" id="MobiDB-lite"/>
    </source>
</evidence>
<comment type="caution">
    <text evidence="2">The sequence shown here is derived from an EMBL/GenBank/DDBJ whole genome shotgun (WGS) entry which is preliminary data.</text>
</comment>